<reference evidence="3" key="2">
    <citation type="submission" date="2009-11" db="EMBL/GenBank/DDBJ databases">
        <title>The Genome Sequence of Allomyces macrogynus strain ATCC 38327.</title>
        <authorList>
            <consortium name="The Broad Institute Genome Sequencing Platform"/>
            <person name="Russ C."/>
            <person name="Cuomo C."/>
            <person name="Shea T."/>
            <person name="Young S.K."/>
            <person name="Zeng Q."/>
            <person name="Koehrsen M."/>
            <person name="Haas B."/>
            <person name="Borodovsky M."/>
            <person name="Guigo R."/>
            <person name="Alvarado L."/>
            <person name="Berlin A."/>
            <person name="Borenstein D."/>
            <person name="Chen Z."/>
            <person name="Engels R."/>
            <person name="Freedman E."/>
            <person name="Gellesch M."/>
            <person name="Goldberg J."/>
            <person name="Griggs A."/>
            <person name="Gujja S."/>
            <person name="Heiman D."/>
            <person name="Hepburn T."/>
            <person name="Howarth C."/>
            <person name="Jen D."/>
            <person name="Larson L."/>
            <person name="Lewis B."/>
            <person name="Mehta T."/>
            <person name="Park D."/>
            <person name="Pearson M."/>
            <person name="Roberts A."/>
            <person name="Saif S."/>
            <person name="Shenoy N."/>
            <person name="Sisk P."/>
            <person name="Stolte C."/>
            <person name="Sykes S."/>
            <person name="Walk T."/>
            <person name="White J."/>
            <person name="Yandava C."/>
            <person name="Burger G."/>
            <person name="Gray M.W."/>
            <person name="Holland P.W.H."/>
            <person name="King N."/>
            <person name="Lang F.B.F."/>
            <person name="Roger A.J."/>
            <person name="Ruiz-Trillo I."/>
            <person name="Lander E."/>
            <person name="Nusbaum C."/>
        </authorList>
    </citation>
    <scope>NUCLEOTIDE SEQUENCE [LARGE SCALE GENOMIC DNA]</scope>
    <source>
        <strain evidence="3">ATCC 38327</strain>
    </source>
</reference>
<evidence type="ECO:0000313" key="2">
    <source>
        <dbReference type="EMBL" id="KNE58170.1"/>
    </source>
</evidence>
<organism evidence="2 3">
    <name type="scientific">Allomyces macrogynus (strain ATCC 38327)</name>
    <name type="common">Allomyces javanicus var. macrogynus</name>
    <dbReference type="NCBI Taxonomy" id="578462"/>
    <lineage>
        <taxon>Eukaryota</taxon>
        <taxon>Fungi</taxon>
        <taxon>Fungi incertae sedis</taxon>
        <taxon>Blastocladiomycota</taxon>
        <taxon>Blastocladiomycetes</taxon>
        <taxon>Blastocladiales</taxon>
        <taxon>Blastocladiaceae</taxon>
        <taxon>Allomyces</taxon>
    </lineage>
</organism>
<dbReference type="Proteomes" id="UP000054350">
    <property type="component" value="Unassembled WGS sequence"/>
</dbReference>
<dbReference type="PROSITE" id="PS00636">
    <property type="entry name" value="DNAJ_1"/>
    <property type="match status" value="1"/>
</dbReference>
<dbReference type="InterPro" id="IPR050817">
    <property type="entry name" value="DjlA_DnaK_co-chaperone"/>
</dbReference>
<proteinExistence type="predicted"/>
<dbReference type="InterPro" id="IPR001623">
    <property type="entry name" value="DnaJ_domain"/>
</dbReference>
<dbReference type="PROSITE" id="PS50076">
    <property type="entry name" value="DNAJ_2"/>
    <property type="match status" value="1"/>
</dbReference>
<dbReference type="CDD" id="cd06257">
    <property type="entry name" value="DnaJ"/>
    <property type="match status" value="1"/>
</dbReference>
<dbReference type="Pfam" id="PF00226">
    <property type="entry name" value="DnaJ"/>
    <property type="match status" value="1"/>
</dbReference>
<dbReference type="VEuPathDB" id="FungiDB:AMAG_04983"/>
<dbReference type="PANTHER" id="PTHR24074">
    <property type="entry name" value="CO-CHAPERONE PROTEIN DJLA"/>
    <property type="match status" value="1"/>
</dbReference>
<evidence type="ECO:0000259" key="1">
    <source>
        <dbReference type="PROSITE" id="PS50076"/>
    </source>
</evidence>
<dbReference type="Gene3D" id="1.10.287.110">
    <property type="entry name" value="DnaJ domain"/>
    <property type="match status" value="1"/>
</dbReference>
<keyword evidence="3" id="KW-1185">Reference proteome</keyword>
<dbReference type="OMA" id="VFQSTMG"/>
<name>A0A0L0S6W5_ALLM3</name>
<accession>A0A0L0S6W5</accession>
<sequence>MTVKPAGQLPDYYAALRVDPNADFKGILSAYQREALRLHPELHPGETATAAAYDLVNEAYAVLSDKKKRAAYDRARLRIQPGSSSSSDQVQAALAEFLGINTAAMNYFDDVFAPMLEEEMHELDGTRAPPRPAPGSGWRSLGGMSGAALGLIVGNVPGMLVGAVAGYKLGQVRDTTGKAVLDSWRSLGADQRRTILSKLARKLLGPA</sequence>
<dbReference type="EMBL" id="GG745332">
    <property type="protein sequence ID" value="KNE58170.1"/>
    <property type="molecule type" value="Genomic_DNA"/>
</dbReference>
<dbReference type="STRING" id="578462.A0A0L0S6W5"/>
<dbReference type="OrthoDB" id="442087at2759"/>
<gene>
    <name evidence="2" type="ORF">AMAG_04983</name>
</gene>
<dbReference type="SUPFAM" id="SSF46565">
    <property type="entry name" value="Chaperone J-domain"/>
    <property type="match status" value="1"/>
</dbReference>
<dbReference type="PRINTS" id="PR00625">
    <property type="entry name" value="JDOMAIN"/>
</dbReference>
<feature type="domain" description="J" evidence="1">
    <location>
        <begin position="11"/>
        <end position="76"/>
    </location>
</feature>
<dbReference type="AlphaFoldDB" id="A0A0L0S6W5"/>
<protein>
    <recommendedName>
        <fullName evidence="1">J domain-containing protein</fullName>
    </recommendedName>
</protein>
<dbReference type="SMART" id="SM00271">
    <property type="entry name" value="DnaJ"/>
    <property type="match status" value="1"/>
</dbReference>
<dbReference type="InterPro" id="IPR018253">
    <property type="entry name" value="DnaJ_domain_CS"/>
</dbReference>
<reference evidence="2 3" key="1">
    <citation type="submission" date="2009-11" db="EMBL/GenBank/DDBJ databases">
        <title>Annotation of Allomyces macrogynus ATCC 38327.</title>
        <authorList>
            <consortium name="The Broad Institute Genome Sequencing Platform"/>
            <person name="Russ C."/>
            <person name="Cuomo C."/>
            <person name="Burger G."/>
            <person name="Gray M.W."/>
            <person name="Holland P.W.H."/>
            <person name="King N."/>
            <person name="Lang F.B.F."/>
            <person name="Roger A.J."/>
            <person name="Ruiz-Trillo I."/>
            <person name="Young S.K."/>
            <person name="Zeng Q."/>
            <person name="Gargeya S."/>
            <person name="Fitzgerald M."/>
            <person name="Haas B."/>
            <person name="Abouelleil A."/>
            <person name="Alvarado L."/>
            <person name="Arachchi H.M."/>
            <person name="Berlin A."/>
            <person name="Chapman S.B."/>
            <person name="Gearin G."/>
            <person name="Goldberg J."/>
            <person name="Griggs A."/>
            <person name="Gujja S."/>
            <person name="Hansen M."/>
            <person name="Heiman D."/>
            <person name="Howarth C."/>
            <person name="Larimer J."/>
            <person name="Lui A."/>
            <person name="MacDonald P.J.P."/>
            <person name="McCowen C."/>
            <person name="Montmayeur A."/>
            <person name="Murphy C."/>
            <person name="Neiman D."/>
            <person name="Pearson M."/>
            <person name="Priest M."/>
            <person name="Roberts A."/>
            <person name="Saif S."/>
            <person name="Shea T."/>
            <person name="Sisk P."/>
            <person name="Stolte C."/>
            <person name="Sykes S."/>
            <person name="Wortman J."/>
            <person name="Nusbaum C."/>
            <person name="Birren B."/>
        </authorList>
    </citation>
    <scope>NUCLEOTIDE SEQUENCE [LARGE SCALE GENOMIC DNA]</scope>
    <source>
        <strain evidence="2 3">ATCC 38327</strain>
    </source>
</reference>
<evidence type="ECO:0000313" key="3">
    <source>
        <dbReference type="Proteomes" id="UP000054350"/>
    </source>
</evidence>
<dbReference type="InterPro" id="IPR036869">
    <property type="entry name" value="J_dom_sf"/>
</dbReference>
<dbReference type="eggNOG" id="KOG0714">
    <property type="taxonomic scope" value="Eukaryota"/>
</dbReference>